<comment type="caution">
    <text evidence="1">The sequence shown here is derived from an EMBL/GenBank/DDBJ whole genome shotgun (WGS) entry which is preliminary data.</text>
</comment>
<reference evidence="1 2" key="1">
    <citation type="journal article" date="2024" name="Science">
        <title>Giant polyketide synthase enzymes in the biosynthesis of giant marine polyether toxins.</title>
        <authorList>
            <person name="Fallon T.R."/>
            <person name="Shende V.V."/>
            <person name="Wierzbicki I.H."/>
            <person name="Pendleton A.L."/>
            <person name="Watervoot N.F."/>
            <person name="Auber R.P."/>
            <person name="Gonzalez D.J."/>
            <person name="Wisecaver J.H."/>
            <person name="Moore B.S."/>
        </authorList>
    </citation>
    <scope>NUCLEOTIDE SEQUENCE [LARGE SCALE GENOMIC DNA]</scope>
    <source>
        <strain evidence="1 2">12B1</strain>
    </source>
</reference>
<accession>A0AB34IXB4</accession>
<organism evidence="1 2">
    <name type="scientific">Prymnesium parvum</name>
    <name type="common">Toxic golden alga</name>
    <dbReference type="NCBI Taxonomy" id="97485"/>
    <lineage>
        <taxon>Eukaryota</taxon>
        <taxon>Haptista</taxon>
        <taxon>Haptophyta</taxon>
        <taxon>Prymnesiophyceae</taxon>
        <taxon>Prymnesiales</taxon>
        <taxon>Prymnesiaceae</taxon>
        <taxon>Prymnesium</taxon>
    </lineage>
</organism>
<dbReference type="Proteomes" id="UP001515480">
    <property type="component" value="Unassembled WGS sequence"/>
</dbReference>
<sequence>MSSKSYTQRRLHAQIAQGQQNVSAAHPCAHSFGVSWGPGGVIAFGSRSLRVAHLSSLDSICVGNDKSLAAKRVAAALQVHKDSREQTAASAEYSTAGAAAAVAAEASVRRHKECAAAAAADAYGLEGEVQNALVDQHVWKALAALFGPTAADGTVEDVKREVEANLSSILAGASALPFARRREALLGWLALALWDGAVARLEELQKEGGTRKCVWALYSALQGEAAVLGALEGDGQPYLASLLAQPAECVRDDLLAQLEEDARGDEAPLFSQALVRLMTLLAGTPPDERDKDAHPWLALPNPWGAQGEWIWPYALAVAFERREGLTLPCASAFVREMRPPCDPLFHLLLLHTGAQQPLLQLPPRVHELRGVEKSWVRVADYSLSWHLMHTLRDLLDLQEPACAAALRAGYLHQLELLGCWAELHYVNNISPLAADELLSILPPPDEPEAAVLDLLQLEPCNAAAPLTAAAERLLTSFASSQHTDALLIQLHAAQALRARHAHRPLAELRQWLHALRVALARRAALCARLWAEAHAALLLLLPAEVLTAGYSAGAASREARGVKGALVFLNKVQLGARGIGEQPGWAEGGRLYLEYFDLLDAWRHFLQALPSAPPRPLPTLFPPLFPPPTPTGSPSRQLLSCLSRRLMQELASGRTLVDLKPFNGVTALTAAVAARGNALRRQLLADERSLGYWTAAHAHEAAALAQMTVHLASLPLLLRKHRNLPLPPPSTGCLEELLPPEMLQPICLPDILPQDKRAWMYRQLLDEALL</sequence>
<protein>
    <recommendedName>
        <fullName evidence="3">Nuclear pore complex protein Nup85</fullName>
    </recommendedName>
</protein>
<evidence type="ECO:0000313" key="2">
    <source>
        <dbReference type="Proteomes" id="UP001515480"/>
    </source>
</evidence>
<gene>
    <name evidence="1" type="ORF">AB1Y20_007547</name>
</gene>
<evidence type="ECO:0008006" key="3">
    <source>
        <dbReference type="Google" id="ProtNLM"/>
    </source>
</evidence>
<evidence type="ECO:0000313" key="1">
    <source>
        <dbReference type="EMBL" id="KAL1507943.1"/>
    </source>
</evidence>
<dbReference type="EMBL" id="JBGBPQ010000017">
    <property type="protein sequence ID" value="KAL1507943.1"/>
    <property type="molecule type" value="Genomic_DNA"/>
</dbReference>
<proteinExistence type="predicted"/>
<keyword evidence="2" id="KW-1185">Reference proteome</keyword>
<name>A0AB34IXB4_PRYPA</name>
<dbReference type="AlphaFoldDB" id="A0AB34IXB4"/>